<evidence type="ECO:0000313" key="3">
    <source>
        <dbReference type="Proteomes" id="UP001189429"/>
    </source>
</evidence>
<dbReference type="EMBL" id="CAUYUJ010017610">
    <property type="protein sequence ID" value="CAK0876246.1"/>
    <property type="molecule type" value="Genomic_DNA"/>
</dbReference>
<protein>
    <submittedName>
        <fullName evidence="2">Uncharacterized protein</fullName>
    </submittedName>
</protein>
<feature type="non-terminal residue" evidence="2">
    <location>
        <position position="1"/>
    </location>
</feature>
<accession>A0ABN9VS17</accession>
<keyword evidence="1" id="KW-0175">Coiled coil</keyword>
<feature type="coiled-coil region" evidence="1">
    <location>
        <begin position="112"/>
        <end position="139"/>
    </location>
</feature>
<gene>
    <name evidence="2" type="ORF">PCOR1329_LOCUS60680</name>
</gene>
<reference evidence="2" key="1">
    <citation type="submission" date="2023-10" db="EMBL/GenBank/DDBJ databases">
        <authorList>
            <person name="Chen Y."/>
            <person name="Shah S."/>
            <person name="Dougan E. K."/>
            <person name="Thang M."/>
            <person name="Chan C."/>
        </authorList>
    </citation>
    <scope>NUCLEOTIDE SEQUENCE [LARGE SCALE GENOMIC DNA]</scope>
</reference>
<dbReference type="Proteomes" id="UP001189429">
    <property type="component" value="Unassembled WGS sequence"/>
</dbReference>
<sequence length="268" mass="30101">DDDMPQHLDDDDDASEDYIKQCCADLLDKMRGELVTDLCRPLTDTIKQNIEDHNEPTLELLDKLRAQLAQAPADLDQKILSIVRPQLDNTTRRLQSQLDAQQVQISETDGRVAKVEAQLLEVQTQMDALKRELHLAEQRPRAPLTQSQGFDREVDSTLVVAMAQRPTTTACVEAEFKPWIASLGLADDLYEIVPVGAVPTKKFHIRFKGFVAVASRMAAKVIGSLRSEGVWKEFTVEVHLGDKPAEFYWDTQQLAKRGLVKAELVSLL</sequence>
<proteinExistence type="predicted"/>
<keyword evidence="3" id="KW-1185">Reference proteome</keyword>
<evidence type="ECO:0000256" key="1">
    <source>
        <dbReference type="SAM" id="Coils"/>
    </source>
</evidence>
<comment type="caution">
    <text evidence="2">The sequence shown here is derived from an EMBL/GenBank/DDBJ whole genome shotgun (WGS) entry which is preliminary data.</text>
</comment>
<name>A0ABN9VS17_9DINO</name>
<feature type="non-terminal residue" evidence="2">
    <location>
        <position position="268"/>
    </location>
</feature>
<evidence type="ECO:0000313" key="2">
    <source>
        <dbReference type="EMBL" id="CAK0876246.1"/>
    </source>
</evidence>
<organism evidence="2 3">
    <name type="scientific">Prorocentrum cordatum</name>
    <dbReference type="NCBI Taxonomy" id="2364126"/>
    <lineage>
        <taxon>Eukaryota</taxon>
        <taxon>Sar</taxon>
        <taxon>Alveolata</taxon>
        <taxon>Dinophyceae</taxon>
        <taxon>Prorocentrales</taxon>
        <taxon>Prorocentraceae</taxon>
        <taxon>Prorocentrum</taxon>
    </lineage>
</organism>